<dbReference type="InterPro" id="IPR023346">
    <property type="entry name" value="Lysozyme-like_dom_sf"/>
</dbReference>
<dbReference type="PANTHER" id="PTHR47836">
    <property type="entry name" value="PROTEIN CBG09520-RELATED"/>
    <property type="match status" value="1"/>
</dbReference>
<reference evidence="3 4" key="1">
    <citation type="submission" date="2022-04" db="EMBL/GenBank/DDBJ databases">
        <title>Chromosome-level reference genomes for two strains of Caenorhabditis briggsae: an improved platform for comparative genomics.</title>
        <authorList>
            <person name="Stevens L."/>
            <person name="Andersen E."/>
        </authorList>
    </citation>
    <scope>NUCLEOTIDE SEQUENCE [LARGE SCALE GENOMIC DNA]</scope>
    <source>
        <strain evidence="3">VX34</strain>
        <tissue evidence="3">Whole-organism</tissue>
    </source>
</reference>
<dbReference type="GO" id="GO:0004568">
    <property type="term" value="F:chitinase activity"/>
    <property type="evidence" value="ECO:0007669"/>
    <property type="project" value="InterPro"/>
</dbReference>
<evidence type="ECO:0000259" key="2">
    <source>
        <dbReference type="Pfam" id="PF00182"/>
    </source>
</evidence>
<sequence>MVVIMTNIKTVLLTVAVFLAHNPFVTAIGYGNAGSCPKPFKFGNGPPASCPPPADPNNKPASQLESWFTKEMFDDLFPFANLGWGPNSCWPYSYEAFKIAARYFPEFGTSVNVNNTKYTADQNMRRDLAAFFAHAIQETGENNYDLYKTLSEEEASNCFYRGGFFNWFEGGPISRYLDPKTPGYTPADGNSCSSAGQYCTDSPLISYFYPCSKNTTGNPAAPYKGCYFGRGAIQISYNYNYGQFQEWLKSVNITVDLLNEPNLLMTKMDPPLAMMASLWFYMTPQPPKPAMHDIVMGNWNSGAENRAAGYTGPIFGPTSLIINNECGGEDPQNPGGAGESRRIKAFKWFCGYFNVPTGEQRTLSCKNMPVSLDRIQHNLSYQIDWSSSWKNAPCDCVPASYAGLIYYYDPKYYPARFVDQNEMNRKKCIASVYANPSMYGVDKTTACLNYKPINEI</sequence>
<dbReference type="InterPro" id="IPR000726">
    <property type="entry name" value="Glyco_hydro_19_cat"/>
</dbReference>
<feature type="chain" id="PRO_5042230715" description="Glycoside hydrolase family 19 catalytic domain-containing protein" evidence="1">
    <location>
        <begin position="28"/>
        <end position="456"/>
    </location>
</feature>
<protein>
    <recommendedName>
        <fullName evidence="2">Glycoside hydrolase family 19 catalytic domain-containing protein</fullName>
    </recommendedName>
</protein>
<name>A0AAE9JL02_CAEBR</name>
<evidence type="ECO:0000313" key="3">
    <source>
        <dbReference type="EMBL" id="UMM32786.1"/>
    </source>
</evidence>
<dbReference type="GO" id="GO:0006032">
    <property type="term" value="P:chitin catabolic process"/>
    <property type="evidence" value="ECO:0007669"/>
    <property type="project" value="InterPro"/>
</dbReference>
<dbReference type="Gene3D" id="3.30.20.10">
    <property type="entry name" value="Endochitinase, domain 2"/>
    <property type="match status" value="1"/>
</dbReference>
<dbReference type="Proteomes" id="UP000829354">
    <property type="component" value="Chromosome V"/>
</dbReference>
<dbReference type="Gene3D" id="1.10.530.10">
    <property type="match status" value="1"/>
</dbReference>
<keyword evidence="4" id="KW-1185">Reference proteome</keyword>
<dbReference type="EMBL" id="CP092624">
    <property type="protein sequence ID" value="UMM32786.1"/>
    <property type="molecule type" value="Genomic_DNA"/>
</dbReference>
<feature type="domain" description="Glycoside hydrolase family 19 catalytic" evidence="2">
    <location>
        <begin position="197"/>
        <end position="360"/>
    </location>
</feature>
<accession>A0AAE9JL02</accession>
<dbReference type="PANTHER" id="PTHR47836:SF2">
    <property type="entry name" value="GLYCOSIDE HYDROLASE FAMILY 19 CATALYTIC DOMAIN-CONTAINING PROTEIN"/>
    <property type="match status" value="1"/>
</dbReference>
<evidence type="ECO:0000313" key="4">
    <source>
        <dbReference type="Proteomes" id="UP000829354"/>
    </source>
</evidence>
<dbReference type="GO" id="GO:0016998">
    <property type="term" value="P:cell wall macromolecule catabolic process"/>
    <property type="evidence" value="ECO:0007669"/>
    <property type="project" value="InterPro"/>
</dbReference>
<dbReference type="CDD" id="cd00325">
    <property type="entry name" value="chitinase_GH19"/>
    <property type="match status" value="1"/>
</dbReference>
<dbReference type="SUPFAM" id="SSF53955">
    <property type="entry name" value="Lysozyme-like"/>
    <property type="match status" value="1"/>
</dbReference>
<keyword evidence="1" id="KW-0732">Signal</keyword>
<dbReference type="AlphaFoldDB" id="A0AAE9JL02"/>
<dbReference type="Pfam" id="PF00182">
    <property type="entry name" value="Glyco_hydro_19"/>
    <property type="match status" value="1"/>
</dbReference>
<organism evidence="3 4">
    <name type="scientific">Caenorhabditis briggsae</name>
    <dbReference type="NCBI Taxonomy" id="6238"/>
    <lineage>
        <taxon>Eukaryota</taxon>
        <taxon>Metazoa</taxon>
        <taxon>Ecdysozoa</taxon>
        <taxon>Nematoda</taxon>
        <taxon>Chromadorea</taxon>
        <taxon>Rhabditida</taxon>
        <taxon>Rhabditina</taxon>
        <taxon>Rhabditomorpha</taxon>
        <taxon>Rhabditoidea</taxon>
        <taxon>Rhabditidae</taxon>
        <taxon>Peloderinae</taxon>
        <taxon>Caenorhabditis</taxon>
    </lineage>
</organism>
<feature type="signal peptide" evidence="1">
    <location>
        <begin position="1"/>
        <end position="27"/>
    </location>
</feature>
<gene>
    <name evidence="3" type="ORF">L5515_006470</name>
</gene>
<evidence type="ECO:0000256" key="1">
    <source>
        <dbReference type="SAM" id="SignalP"/>
    </source>
</evidence>
<proteinExistence type="predicted"/>